<dbReference type="EMBL" id="CP018221">
    <property type="protein sequence ID" value="API59478.1"/>
    <property type="molecule type" value="Genomic_DNA"/>
</dbReference>
<dbReference type="STRING" id="1921510.BSL82_09290"/>
<organism evidence="3 4">
    <name type="scientific">Tardibacter chloracetimidivorans</name>
    <dbReference type="NCBI Taxonomy" id="1921510"/>
    <lineage>
        <taxon>Bacteria</taxon>
        <taxon>Pseudomonadati</taxon>
        <taxon>Pseudomonadota</taxon>
        <taxon>Alphaproteobacteria</taxon>
        <taxon>Sphingomonadales</taxon>
        <taxon>Sphingomonadaceae</taxon>
        <taxon>Tardibacter</taxon>
    </lineage>
</organism>
<dbReference type="Pfam" id="PF00561">
    <property type="entry name" value="Abhydrolase_1"/>
    <property type="match status" value="1"/>
</dbReference>
<keyword evidence="4" id="KW-1185">Reference proteome</keyword>
<feature type="domain" description="AB hydrolase-1" evidence="2">
    <location>
        <begin position="32"/>
        <end position="280"/>
    </location>
</feature>
<evidence type="ECO:0000313" key="3">
    <source>
        <dbReference type="EMBL" id="API59478.1"/>
    </source>
</evidence>
<dbReference type="InterPro" id="IPR000639">
    <property type="entry name" value="Epox_hydrolase-like"/>
</dbReference>
<dbReference type="PRINTS" id="PR00412">
    <property type="entry name" value="EPOXHYDRLASE"/>
</dbReference>
<dbReference type="SUPFAM" id="SSF53474">
    <property type="entry name" value="alpha/beta-Hydrolases"/>
    <property type="match status" value="1"/>
</dbReference>
<dbReference type="GO" id="GO:0016787">
    <property type="term" value="F:hydrolase activity"/>
    <property type="evidence" value="ECO:0007669"/>
    <property type="project" value="UniProtKB-KW"/>
</dbReference>
<name>A0A1L3ZV22_9SPHN</name>
<evidence type="ECO:0000256" key="1">
    <source>
        <dbReference type="ARBA" id="ARBA00022801"/>
    </source>
</evidence>
<reference evidence="4" key="1">
    <citation type="submission" date="2016-11" db="EMBL/GenBank/DDBJ databases">
        <title>Complete Genome Sequence of alachlor-degrading Sphingomonas sp. strain JJ-A5.</title>
        <authorList>
            <person name="Lee H."/>
            <person name="Ka J.-O."/>
        </authorList>
    </citation>
    <scope>NUCLEOTIDE SEQUENCE [LARGE SCALE GENOMIC DNA]</scope>
    <source>
        <strain evidence="4">JJ-A5</strain>
    </source>
</reference>
<dbReference type="Proteomes" id="UP000182063">
    <property type="component" value="Chromosome"/>
</dbReference>
<accession>A0A1L3ZV22</accession>
<dbReference type="InterPro" id="IPR000073">
    <property type="entry name" value="AB_hydrolase_1"/>
</dbReference>
<dbReference type="InterPro" id="IPR029058">
    <property type="entry name" value="AB_hydrolase_fold"/>
</dbReference>
<dbReference type="PANTHER" id="PTHR46118">
    <property type="entry name" value="PROTEIN ABHD11"/>
    <property type="match status" value="1"/>
</dbReference>
<evidence type="ECO:0000259" key="2">
    <source>
        <dbReference type="Pfam" id="PF00561"/>
    </source>
</evidence>
<dbReference type="PRINTS" id="PR00111">
    <property type="entry name" value="ABHYDROLASE"/>
</dbReference>
<gene>
    <name evidence="3" type="ORF">BSL82_09290</name>
</gene>
<sequence length="294" mass="34092">MAIRDCSHLTSRTYVSQRLRLHYVDWGNPDAPPLLLLHGGRDHCRNWDWVAQELRSDFHIIAPDLRGHGDSQWSPDGSYSAAVHVYDIAQLIHQQQLAPVTIIAHSFGANLALRYAGIYPENVARLVAIEGLGLPPQFEAKLQEMGIDGRMRRWIDQQRQLAGRQPRRYATIDEALARMQEENRHLSPDRARHLTLHGVAQNEDGSYSWKFDNYVRPISPVDMTLEEMRHLWSRITCPVLHVYGQESWAISHLADGRMDYFPNARTVTFERAGHWVHHDRLDDFLVEARRFLRE</sequence>
<dbReference type="AlphaFoldDB" id="A0A1L3ZV22"/>
<dbReference type="RefSeq" id="WP_072597075.1">
    <property type="nucleotide sequence ID" value="NZ_CP018221.1"/>
</dbReference>
<dbReference type="KEGG" id="sphj:BSL82_09290"/>
<dbReference type="Gene3D" id="3.40.50.1820">
    <property type="entry name" value="alpha/beta hydrolase"/>
    <property type="match status" value="1"/>
</dbReference>
<proteinExistence type="predicted"/>
<protein>
    <submittedName>
        <fullName evidence="3">Alpha/beta hydrolase</fullName>
    </submittedName>
</protein>
<keyword evidence="1 3" id="KW-0378">Hydrolase</keyword>
<dbReference type="OrthoDB" id="9808398at2"/>
<evidence type="ECO:0000313" key="4">
    <source>
        <dbReference type="Proteomes" id="UP000182063"/>
    </source>
</evidence>
<dbReference type="PANTHER" id="PTHR46118:SF4">
    <property type="entry name" value="PROTEIN ABHD11"/>
    <property type="match status" value="1"/>
</dbReference>